<name>A0A1Y0IN60_9BACL</name>
<dbReference type="SMART" id="SM01119">
    <property type="entry name" value="D-ser_dehydrat"/>
    <property type="match status" value="1"/>
</dbReference>
<dbReference type="Proteomes" id="UP000195437">
    <property type="component" value="Chromosome"/>
</dbReference>
<dbReference type="OrthoDB" id="9788869at2"/>
<dbReference type="KEGG" id="tum:CBW65_13530"/>
<evidence type="ECO:0000256" key="1">
    <source>
        <dbReference type="ARBA" id="ARBA00005323"/>
    </source>
</evidence>
<evidence type="ECO:0000313" key="5">
    <source>
        <dbReference type="Proteomes" id="UP000195437"/>
    </source>
</evidence>
<dbReference type="InterPro" id="IPR042208">
    <property type="entry name" value="D-ser_dehydrat-like_sf"/>
</dbReference>
<feature type="domain" description="D-serine dehydratase-like" evidence="3">
    <location>
        <begin position="264"/>
        <end position="360"/>
    </location>
</feature>
<evidence type="ECO:0000256" key="2">
    <source>
        <dbReference type="ARBA" id="ARBA00023239"/>
    </source>
</evidence>
<gene>
    <name evidence="4" type="ORF">CBW65_13530</name>
</gene>
<dbReference type="PANTHER" id="PTHR28004">
    <property type="entry name" value="ZGC:162816-RELATED"/>
    <property type="match status" value="1"/>
</dbReference>
<proteinExistence type="inferred from homology"/>
<dbReference type="GO" id="GO:0008721">
    <property type="term" value="F:D-serine ammonia-lyase activity"/>
    <property type="evidence" value="ECO:0007669"/>
    <property type="project" value="TreeGrafter"/>
</dbReference>
<keyword evidence="5" id="KW-1185">Reference proteome</keyword>
<dbReference type="Pfam" id="PF01168">
    <property type="entry name" value="Ala_racemase_N"/>
    <property type="match status" value="1"/>
</dbReference>
<protein>
    <recommendedName>
        <fullName evidence="3">D-serine dehydratase-like domain-containing protein</fullName>
    </recommendedName>
</protein>
<dbReference type="Gene3D" id="3.20.20.10">
    <property type="entry name" value="Alanine racemase"/>
    <property type="match status" value="1"/>
</dbReference>
<dbReference type="Gene3D" id="2.40.37.20">
    <property type="entry name" value="D-serine dehydratase-like domain"/>
    <property type="match status" value="1"/>
</dbReference>
<dbReference type="InterPro" id="IPR026956">
    <property type="entry name" value="D-ser_dehydrat-like_dom"/>
</dbReference>
<dbReference type="SUPFAM" id="SSF51419">
    <property type="entry name" value="PLP-binding barrel"/>
    <property type="match status" value="1"/>
</dbReference>
<dbReference type="RefSeq" id="WP_087457306.1">
    <property type="nucleotide sequence ID" value="NZ_CP021434.1"/>
</dbReference>
<dbReference type="InterPro" id="IPR029066">
    <property type="entry name" value="PLP-binding_barrel"/>
</dbReference>
<dbReference type="GO" id="GO:0036088">
    <property type="term" value="P:D-serine catabolic process"/>
    <property type="evidence" value="ECO:0007669"/>
    <property type="project" value="TreeGrafter"/>
</dbReference>
<reference evidence="5" key="1">
    <citation type="submission" date="2017-05" db="EMBL/GenBank/DDBJ databases">
        <authorList>
            <person name="Sung H."/>
        </authorList>
    </citation>
    <scope>NUCLEOTIDE SEQUENCE [LARGE SCALE GENOMIC DNA]</scope>
    <source>
        <strain evidence="5">AR23208</strain>
    </source>
</reference>
<accession>A0A1Y0IN60</accession>
<dbReference type="InterPro" id="IPR051466">
    <property type="entry name" value="D-amino_acid_metab_enzyme"/>
</dbReference>
<evidence type="ECO:0000313" key="4">
    <source>
        <dbReference type="EMBL" id="ARU61937.1"/>
    </source>
</evidence>
<evidence type="ECO:0000259" key="3">
    <source>
        <dbReference type="SMART" id="SM01119"/>
    </source>
</evidence>
<dbReference type="AlphaFoldDB" id="A0A1Y0IN60"/>
<comment type="similarity">
    <text evidence="1">Belongs to the DSD1 family.</text>
</comment>
<dbReference type="EMBL" id="CP021434">
    <property type="protein sequence ID" value="ARU61937.1"/>
    <property type="molecule type" value="Genomic_DNA"/>
</dbReference>
<sequence length="377" mass="39850">MAQLWQGLTAEEWDTPQVVVHRGRLQDNIASMAAFARQHGVQVRPHVKTHKTWEIFAMQQAAGAVGLTCAKLGEAEVFLQRGVKSVLVAYPLVGTRKLERLFELMTRFPAAEVQTIVDSPERAAELAQAAAAQGVELPVWVKVDSGLRRVGVSPGAPAAELVREVRKLSGLRLLGLLTHAGHAYGAASYEQVAEIGAAEAGCLLETAELLAAEGVTGLGISVGSTPTVKVSGAVPGVTEIRPGNYVFYDATQVRLGVATPEQCALRVLTRVVARPEAGRIVIDAGAKTLALDKGAHGSDAVAGHGLIVGHEGAVIERLSEEHGVVRIAEDSPIRVGDVLEIIPNHSCPVANLTDELTAIGEDGSLETWNVIARGKMR</sequence>
<organism evidence="4 5">
    <name type="scientific">Tumebacillus avium</name>
    <dbReference type="NCBI Taxonomy" id="1903704"/>
    <lineage>
        <taxon>Bacteria</taxon>
        <taxon>Bacillati</taxon>
        <taxon>Bacillota</taxon>
        <taxon>Bacilli</taxon>
        <taxon>Bacillales</taxon>
        <taxon>Alicyclobacillaceae</taxon>
        <taxon>Tumebacillus</taxon>
    </lineage>
</organism>
<dbReference type="Pfam" id="PF14031">
    <property type="entry name" value="D-ser_dehydrat"/>
    <property type="match status" value="1"/>
</dbReference>
<keyword evidence="2" id="KW-0456">Lyase</keyword>
<dbReference type="InterPro" id="IPR001608">
    <property type="entry name" value="Ala_racemase_N"/>
</dbReference>
<dbReference type="PANTHER" id="PTHR28004:SF2">
    <property type="entry name" value="D-SERINE DEHYDRATASE"/>
    <property type="match status" value="1"/>
</dbReference>